<sequence length="185" mass="19347">MLIAILLLGASAAQLALQAEKVARGERDWQLAFQAAEEALMDAEKDIEGTPAEPGRSAMFAPDSALGFVAGCGGDGASLGLCLRGAAGQAPVWQSVDFDDDGAATARSVPYGKFTGATMPSGEGLLPFKRPRYIIELLPFTQEGEDAGQQLGYFYRVTAIGFGARPGSEVVLQSFYRKAPGGAAR</sequence>
<dbReference type="InterPro" id="IPR025205">
    <property type="entry name" value="PilX/PilW_C"/>
</dbReference>
<dbReference type="Pfam" id="PF13681">
    <property type="entry name" value="PilX"/>
    <property type="match status" value="1"/>
</dbReference>
<comment type="caution">
    <text evidence="3">The sequence shown here is derived from an EMBL/GenBank/DDBJ whole genome shotgun (WGS) entry which is preliminary data.</text>
</comment>
<organism evidence="3 4">
    <name type="scientific">Janthinobacterium fluminis</name>
    <dbReference type="NCBI Taxonomy" id="2987524"/>
    <lineage>
        <taxon>Bacteria</taxon>
        <taxon>Pseudomonadati</taxon>
        <taxon>Pseudomonadota</taxon>
        <taxon>Betaproteobacteria</taxon>
        <taxon>Burkholderiales</taxon>
        <taxon>Oxalobacteraceae</taxon>
        <taxon>Janthinobacterium</taxon>
    </lineage>
</organism>
<dbReference type="Proteomes" id="UP001221208">
    <property type="component" value="Unassembled WGS sequence"/>
</dbReference>
<dbReference type="Pfam" id="PF14341">
    <property type="entry name" value="PilX_N"/>
    <property type="match status" value="1"/>
</dbReference>
<reference evidence="3 4" key="1">
    <citation type="submission" date="2022-10" db="EMBL/GenBank/DDBJ databases">
        <title>Janthinobacterium sp. hw3 Genome sequencing.</title>
        <authorList>
            <person name="Park S."/>
        </authorList>
    </citation>
    <scope>NUCLEOTIDE SEQUENCE [LARGE SCALE GENOMIC DNA]</scope>
    <source>
        <strain evidence="4">hw3</strain>
    </source>
</reference>
<feature type="domain" description="PilX/PilW C-terminal" evidence="1">
    <location>
        <begin position="80"/>
        <end position="178"/>
    </location>
</feature>
<feature type="domain" description="Type 4 fimbrial biogenesis protein PilX N-terminal" evidence="2">
    <location>
        <begin position="2"/>
        <end position="37"/>
    </location>
</feature>
<accession>A0ABT5K6C7</accession>
<protein>
    <submittedName>
        <fullName evidence="3">Pilus assembly protein PilX</fullName>
    </submittedName>
</protein>
<name>A0ABT5K6C7_9BURK</name>
<evidence type="ECO:0000259" key="1">
    <source>
        <dbReference type="Pfam" id="PF13681"/>
    </source>
</evidence>
<keyword evidence="4" id="KW-1185">Reference proteome</keyword>
<dbReference type="InterPro" id="IPR025746">
    <property type="entry name" value="PilX_N_dom"/>
</dbReference>
<evidence type="ECO:0000313" key="3">
    <source>
        <dbReference type="EMBL" id="MDC8760567.1"/>
    </source>
</evidence>
<dbReference type="EMBL" id="JAQQXR010000014">
    <property type="protein sequence ID" value="MDC8760567.1"/>
    <property type="molecule type" value="Genomic_DNA"/>
</dbReference>
<proteinExistence type="predicted"/>
<gene>
    <name evidence="3" type="ORF">OIK44_23555</name>
</gene>
<evidence type="ECO:0000313" key="4">
    <source>
        <dbReference type="Proteomes" id="UP001221208"/>
    </source>
</evidence>
<evidence type="ECO:0000259" key="2">
    <source>
        <dbReference type="Pfam" id="PF14341"/>
    </source>
</evidence>